<gene>
    <name evidence="1" type="ORF">NPX13_g5767</name>
</gene>
<dbReference type="EMBL" id="JANPWZ010000947">
    <property type="protein sequence ID" value="KAJ3570320.1"/>
    <property type="molecule type" value="Genomic_DNA"/>
</dbReference>
<keyword evidence="2" id="KW-1185">Reference proteome</keyword>
<comment type="caution">
    <text evidence="1">The sequence shown here is derived from an EMBL/GenBank/DDBJ whole genome shotgun (WGS) entry which is preliminary data.</text>
</comment>
<proteinExistence type="predicted"/>
<dbReference type="Proteomes" id="UP001148614">
    <property type="component" value="Unassembled WGS sequence"/>
</dbReference>
<sequence length="121" mass="13744">MSAITLRQIEEDPNRKDIFGTLNGYIQPASTTSASQAASSFAQGVRTYNEGFFWGFWRSVFDVAEQIPHDNPAQDKLAVFVRELTLVPETGDKVWEVSFHSHAYYMRHITLTNSETKEVLT</sequence>
<reference evidence="1" key="1">
    <citation type="submission" date="2022-07" db="EMBL/GenBank/DDBJ databases">
        <title>Genome Sequence of Xylaria arbuscula.</title>
        <authorList>
            <person name="Buettner E."/>
        </authorList>
    </citation>
    <scope>NUCLEOTIDE SEQUENCE</scope>
    <source>
        <strain evidence="1">VT107</strain>
    </source>
</reference>
<accession>A0A9W8ND36</accession>
<dbReference type="VEuPathDB" id="FungiDB:F4678DRAFT_435371"/>
<protein>
    <submittedName>
        <fullName evidence="1">Uncharacterized protein</fullName>
    </submittedName>
</protein>
<organism evidence="1 2">
    <name type="scientific">Xylaria arbuscula</name>
    <dbReference type="NCBI Taxonomy" id="114810"/>
    <lineage>
        <taxon>Eukaryota</taxon>
        <taxon>Fungi</taxon>
        <taxon>Dikarya</taxon>
        <taxon>Ascomycota</taxon>
        <taxon>Pezizomycotina</taxon>
        <taxon>Sordariomycetes</taxon>
        <taxon>Xylariomycetidae</taxon>
        <taxon>Xylariales</taxon>
        <taxon>Xylariaceae</taxon>
        <taxon>Xylaria</taxon>
    </lineage>
</organism>
<name>A0A9W8ND36_9PEZI</name>
<evidence type="ECO:0000313" key="1">
    <source>
        <dbReference type="EMBL" id="KAJ3570320.1"/>
    </source>
</evidence>
<dbReference type="AlphaFoldDB" id="A0A9W8ND36"/>
<evidence type="ECO:0000313" key="2">
    <source>
        <dbReference type="Proteomes" id="UP001148614"/>
    </source>
</evidence>